<dbReference type="SUPFAM" id="SSF52540">
    <property type="entry name" value="P-loop containing nucleoside triphosphate hydrolases"/>
    <property type="match status" value="1"/>
</dbReference>
<dbReference type="Proteomes" id="UP000199561">
    <property type="component" value="Unassembled WGS sequence"/>
</dbReference>
<sequence>MNTKNLANSDKLTIFTLASGRSGTRFLADFFAKNIEQCYHTHEPYFTLGNPTLFGKPIDWNTQHNDDVLMPVLERKCRFIANRQEPVYFESNHAFLKAFNRHAGALLNNVGFIHLVRHPAKVAKSEWLREQMIRKLHLPFVDYFTEAGERCFLWALTGKETLFQYYAQHTLSRFQFYLLQWIEIEHRAMQLIQHNHWQNRVFFIDVDAHLKDEAILKQLADFFDLSHKSRFDMDLYRNKTPFIGPTVITGQDEQEMRWVLERLPQKYKTMLKSTPYAGCASWASTISRMMD</sequence>
<evidence type="ECO:0000313" key="1">
    <source>
        <dbReference type="EMBL" id="SFM56600.1"/>
    </source>
</evidence>
<name>A0A1I4RX64_9PROT</name>
<dbReference type="EMBL" id="FOUF01000021">
    <property type="protein sequence ID" value="SFM56600.1"/>
    <property type="molecule type" value="Genomic_DNA"/>
</dbReference>
<dbReference type="RefSeq" id="WP_090670193.1">
    <property type="nucleotide sequence ID" value="NZ_FOUF01000021.1"/>
</dbReference>
<dbReference type="Gene3D" id="3.40.50.300">
    <property type="entry name" value="P-loop containing nucleotide triphosphate hydrolases"/>
    <property type="match status" value="1"/>
</dbReference>
<dbReference type="InterPro" id="IPR027417">
    <property type="entry name" value="P-loop_NTPase"/>
</dbReference>
<gene>
    <name evidence="1" type="ORF">SAMN05421880_12124</name>
</gene>
<evidence type="ECO:0000313" key="2">
    <source>
        <dbReference type="Proteomes" id="UP000199561"/>
    </source>
</evidence>
<evidence type="ECO:0008006" key="3">
    <source>
        <dbReference type="Google" id="ProtNLM"/>
    </source>
</evidence>
<accession>A0A1I4RX64</accession>
<protein>
    <recommendedName>
        <fullName evidence="3">Sulfotransferase family protein</fullName>
    </recommendedName>
</protein>
<keyword evidence="2" id="KW-1185">Reference proteome</keyword>
<proteinExistence type="predicted"/>
<reference evidence="1 2" key="1">
    <citation type="submission" date="2016-10" db="EMBL/GenBank/DDBJ databases">
        <authorList>
            <person name="de Groot N.N."/>
        </authorList>
    </citation>
    <scope>NUCLEOTIDE SEQUENCE [LARGE SCALE GENOMIC DNA]</scope>
    <source>
        <strain evidence="1 2">Nm146</strain>
    </source>
</reference>
<organism evidence="1 2">
    <name type="scientific">Nitrosomonas nitrosa</name>
    <dbReference type="NCBI Taxonomy" id="52442"/>
    <lineage>
        <taxon>Bacteria</taxon>
        <taxon>Pseudomonadati</taxon>
        <taxon>Pseudomonadota</taxon>
        <taxon>Betaproteobacteria</taxon>
        <taxon>Nitrosomonadales</taxon>
        <taxon>Nitrosomonadaceae</taxon>
        <taxon>Nitrosomonas</taxon>
    </lineage>
</organism>
<dbReference type="AlphaFoldDB" id="A0A1I4RX64"/>